<name>F8EWC0_ZYMMT</name>
<dbReference type="PATRIC" id="fig|579138.3.peg.1743"/>
<dbReference type="EMBL" id="CP002865">
    <property type="protein sequence ID" value="AEI38530.1"/>
    <property type="molecule type" value="Genomic_DNA"/>
</dbReference>
<dbReference type="Gene3D" id="3.20.20.70">
    <property type="entry name" value="Aldolase class I"/>
    <property type="match status" value="1"/>
</dbReference>
<dbReference type="STRING" id="579138.Zymop_1641"/>
<dbReference type="Proteomes" id="UP000000491">
    <property type="component" value="Chromosome"/>
</dbReference>
<dbReference type="InterPro" id="IPR013785">
    <property type="entry name" value="Aldolase_TIM"/>
</dbReference>
<dbReference type="InterPro" id="IPR022998">
    <property type="entry name" value="ThiamineP_synth_TenI"/>
</dbReference>
<protein>
    <submittedName>
        <fullName evidence="2">Thiamine monophosphate synthase</fullName>
    </submittedName>
</protein>
<evidence type="ECO:0000313" key="2">
    <source>
        <dbReference type="EMBL" id="AEI38530.1"/>
    </source>
</evidence>
<organism evidence="2 3">
    <name type="scientific">Zymomonas mobilis subsp. pomaceae (strain ATCC 29192 / DSM 22645 / JCM 10191 / CCUG 17912 / NBRC 13757 / NCIMB 11200 / NRRL B-4491 / Barker I)</name>
    <dbReference type="NCBI Taxonomy" id="579138"/>
    <lineage>
        <taxon>Bacteria</taxon>
        <taxon>Pseudomonadati</taxon>
        <taxon>Pseudomonadota</taxon>
        <taxon>Alphaproteobacteria</taxon>
        <taxon>Sphingomonadales</taxon>
        <taxon>Zymomonadaceae</taxon>
        <taxon>Zymomonas</taxon>
    </lineage>
</organism>
<dbReference type="InterPro" id="IPR036206">
    <property type="entry name" value="ThiamineP_synth_sf"/>
</dbReference>
<reference evidence="2 3" key="1">
    <citation type="journal article" date="2011" name="J. Bacteriol.">
        <title>Genome sequence of the ethanol-producing Zymomonas mobilis subsp. pomaceae lectotype strain ATCC 29192.</title>
        <authorList>
            <person name="Kouvelis V.N."/>
            <person name="Davenport K.W."/>
            <person name="Brettin T.S."/>
            <person name="Bruce D."/>
            <person name="Detter C."/>
            <person name="Han C.S."/>
            <person name="Nolan M."/>
            <person name="Tapia R."/>
            <person name="Damoulaki A."/>
            <person name="Kyrpides N.C."/>
            <person name="Typas M.A."/>
            <person name="Pappas K.M."/>
        </authorList>
    </citation>
    <scope>NUCLEOTIDE SEQUENCE [LARGE SCALE GENOMIC DNA]</scope>
    <source>
        <strain evidence="3">ATCC 29192 / DSM 22645 / JCM 10191 / CCUG 17912 / NBRC 13757 / NCIMB 11200 / NRRL B-4491 / Barker I</strain>
    </source>
</reference>
<evidence type="ECO:0000313" key="3">
    <source>
        <dbReference type="Proteomes" id="UP000000491"/>
    </source>
</evidence>
<dbReference type="GO" id="GO:0009228">
    <property type="term" value="P:thiamine biosynthetic process"/>
    <property type="evidence" value="ECO:0007669"/>
    <property type="project" value="UniProtKB-KW"/>
</dbReference>
<dbReference type="HOGENOM" id="CLU_018272_2_1_5"/>
<gene>
    <name evidence="2" type="ordered locus">Zymop_1641</name>
</gene>
<dbReference type="AlphaFoldDB" id="F8EWC0"/>
<dbReference type="SUPFAM" id="SSF51391">
    <property type="entry name" value="Thiamin phosphate synthase"/>
    <property type="match status" value="1"/>
</dbReference>
<sequence length="202" mass="23175">MNRKTKKFLPSLWLMTDERLGESLIPAIKRLPRHSGIIFRHYYLPLKDRKKLFFKIKKIAKKRNIILFLADSPQRAAAWRADGVHGSNSLKRTARPLLRSKAIHNQYDIATAQKCDLVLLSPIFATRSHPGKAPLGRVKFLQLSRFIKPAIIALGGIKAKTLRALPAVSGFAGIDIWQNNELQSCVIGRRWLYKNNRINRRF</sequence>
<accession>F8EWC0</accession>
<proteinExistence type="predicted"/>
<feature type="domain" description="Thiamine phosphate synthase/TenI" evidence="1">
    <location>
        <begin position="37"/>
        <end position="165"/>
    </location>
</feature>
<evidence type="ECO:0000259" key="1">
    <source>
        <dbReference type="Pfam" id="PF02581"/>
    </source>
</evidence>
<dbReference type="eggNOG" id="COG0352">
    <property type="taxonomic scope" value="Bacteria"/>
</dbReference>
<dbReference type="Pfam" id="PF02581">
    <property type="entry name" value="TMP-TENI"/>
    <property type="match status" value="1"/>
</dbReference>
<dbReference type="CDD" id="cd00564">
    <property type="entry name" value="TMP_TenI"/>
    <property type="match status" value="1"/>
</dbReference>
<dbReference type="KEGG" id="zmp:Zymop_1641"/>